<proteinExistence type="predicted"/>
<dbReference type="EMBL" id="UINC01214944">
    <property type="protein sequence ID" value="SVE40404.1"/>
    <property type="molecule type" value="Genomic_DNA"/>
</dbReference>
<dbReference type="PANTHER" id="PTHR46246">
    <property type="entry name" value="GUANOSINE-3',5'-BIS(DIPHOSPHATE) 3'-PYROPHOSPHOHYDROLASE MESH1"/>
    <property type="match status" value="1"/>
</dbReference>
<dbReference type="PANTHER" id="PTHR46246:SF1">
    <property type="entry name" value="GUANOSINE-3',5'-BIS(DIPHOSPHATE) 3'-PYROPHOSPHOHYDROLASE MESH1"/>
    <property type="match status" value="1"/>
</dbReference>
<feature type="non-terminal residue" evidence="1">
    <location>
        <position position="147"/>
    </location>
</feature>
<evidence type="ECO:0000313" key="1">
    <source>
        <dbReference type="EMBL" id="SVE40404.1"/>
    </source>
</evidence>
<name>A0A383D7X2_9ZZZZ</name>
<dbReference type="InterPro" id="IPR003607">
    <property type="entry name" value="HD/PDEase_dom"/>
</dbReference>
<dbReference type="SUPFAM" id="SSF109604">
    <property type="entry name" value="HD-domain/PDEase-like"/>
    <property type="match status" value="1"/>
</dbReference>
<dbReference type="Gene3D" id="1.10.3210.10">
    <property type="entry name" value="Hypothetical protein af1432"/>
    <property type="match status" value="1"/>
</dbReference>
<dbReference type="Pfam" id="PF13328">
    <property type="entry name" value="HD_4"/>
    <property type="match status" value="1"/>
</dbReference>
<gene>
    <name evidence="1" type="ORF">METZ01_LOCUS493258</name>
</gene>
<feature type="non-terminal residue" evidence="1">
    <location>
        <position position="1"/>
    </location>
</feature>
<protein>
    <recommendedName>
        <fullName evidence="2">HD/PDEase domain-containing protein</fullName>
    </recommendedName>
</protein>
<organism evidence="1">
    <name type="scientific">marine metagenome</name>
    <dbReference type="NCBI Taxonomy" id="408172"/>
    <lineage>
        <taxon>unclassified sequences</taxon>
        <taxon>metagenomes</taxon>
        <taxon>ecological metagenomes</taxon>
    </lineage>
</organism>
<evidence type="ECO:0008006" key="2">
    <source>
        <dbReference type="Google" id="ProtNLM"/>
    </source>
</evidence>
<reference evidence="1" key="1">
    <citation type="submission" date="2018-05" db="EMBL/GenBank/DDBJ databases">
        <authorList>
            <person name="Lanie J.A."/>
            <person name="Ng W.-L."/>
            <person name="Kazmierczak K.M."/>
            <person name="Andrzejewski T.M."/>
            <person name="Davidsen T.M."/>
            <person name="Wayne K.J."/>
            <person name="Tettelin H."/>
            <person name="Glass J.I."/>
            <person name="Rusch D."/>
            <person name="Podicherti R."/>
            <person name="Tsui H.-C.T."/>
            <person name="Winkler M.E."/>
        </authorList>
    </citation>
    <scope>NUCLEOTIDE SEQUENCE</scope>
</reference>
<sequence length="147" mass="16403">VGNYEADVQRWHEIGGRFTRAVDLAREAHQDDVRKGTRIPYLSHLLAVASLAIEDASEDTSLADQLEDVAIAAMLHDVVEDTVDKESPVTVEDLERQFGAVVAQIVAGCTDAHTHPKPEWERRKRAYIEHLKIAEPNVLCVVLADKR</sequence>
<dbReference type="AlphaFoldDB" id="A0A383D7X2"/>
<dbReference type="CDD" id="cd00077">
    <property type="entry name" value="HDc"/>
    <property type="match status" value="1"/>
</dbReference>
<dbReference type="GO" id="GO:0008893">
    <property type="term" value="F:guanosine-3',5'-bis(diphosphate) 3'-diphosphatase activity"/>
    <property type="evidence" value="ECO:0007669"/>
    <property type="project" value="TreeGrafter"/>
</dbReference>
<dbReference type="InterPro" id="IPR052194">
    <property type="entry name" value="MESH1"/>
</dbReference>
<accession>A0A383D7X2</accession>